<dbReference type="EMBL" id="KE647312">
    <property type="protein sequence ID" value="EQB60274.1"/>
    <property type="molecule type" value="Genomic_DNA"/>
</dbReference>
<evidence type="ECO:0000313" key="2">
    <source>
        <dbReference type="Proteomes" id="UP000053780"/>
    </source>
</evidence>
<organism evidence="1 2">
    <name type="scientific">Vairimorpha apis BRL 01</name>
    <dbReference type="NCBI Taxonomy" id="1037528"/>
    <lineage>
        <taxon>Eukaryota</taxon>
        <taxon>Fungi</taxon>
        <taxon>Fungi incertae sedis</taxon>
        <taxon>Microsporidia</taxon>
        <taxon>Nosematidae</taxon>
        <taxon>Vairimorpha</taxon>
    </lineage>
</organism>
<protein>
    <submittedName>
        <fullName evidence="1">Uncharacterized protein</fullName>
    </submittedName>
</protein>
<sequence>MKNFYFEINDLYKKSKNDAIYMLEKKNLDIRDSLKYLTIPVLKDAKLWNEEIKDQISKYNTSKFYTNYQILSIKYNLLEYLNTNIKDTNNLLLLDFCMYFKQNIYNINLIPYISKLSKNRLFTINFIKLLDVYEILKNEYNLEFHNFLSFNDIDLTIKYLKHVKNPSNFFITKVKYSEWCKYKKYIDENFIKKYFYKFNINDLLLIKDEKLVWELYKNLNFKSRYILYKKLKFNVNIQKIINMDLKNLVNSNYDLLIAKYKLHIKDALNIIKVFIDNLIIFPVQMELLSKIINGLSNFHKDIFIYYILNRLNNTNFINKYTFNKEYVRISKFIGKIDYDTTPIKEFINMYIKNKRFSIILLMNEIQYKASFDYNEIWLYENCDIKLKDEIFEMYLKMHNLTPKNKNQHIKYLTLYEVDKLQNFIFDYDYIEEYIYVRNIARFVSNNIDQIVEFDKIIIFFTSCSLSEMENIKLIGNSMLSKISVFVSKKSF</sequence>
<dbReference type="Proteomes" id="UP000053780">
    <property type="component" value="Unassembled WGS sequence"/>
</dbReference>
<proteinExistence type="predicted"/>
<dbReference type="VEuPathDB" id="MicrosporidiaDB:NAPIS_ORF02167"/>
<evidence type="ECO:0000313" key="1">
    <source>
        <dbReference type="EMBL" id="EQB60274.1"/>
    </source>
</evidence>
<dbReference type="AlphaFoldDB" id="T0L6Y1"/>
<dbReference type="OrthoDB" id="10548866at2759"/>
<gene>
    <name evidence="1" type="ORF">NAPIS_ORF02167</name>
</gene>
<name>T0L6Y1_9MICR</name>
<accession>T0L6Y1</accession>
<keyword evidence="2" id="KW-1185">Reference proteome</keyword>
<reference evidence="1 2" key="1">
    <citation type="journal article" date="2013" name="BMC Genomics">
        <title>Genome sequencing and comparative genomics of honey bee microsporidia, Nosema apis reveal novel insights into host-parasite interactions.</title>
        <authorList>
            <person name="Chen Yp."/>
            <person name="Pettis J.S."/>
            <person name="Zhao Y."/>
            <person name="Liu X."/>
            <person name="Tallon L.J."/>
            <person name="Sadzewicz L.D."/>
            <person name="Li R."/>
            <person name="Zheng H."/>
            <person name="Huang S."/>
            <person name="Zhang X."/>
            <person name="Hamilton M.C."/>
            <person name="Pernal S.F."/>
            <person name="Melathopoulos A.P."/>
            <person name="Yan X."/>
            <person name="Evans J.D."/>
        </authorList>
    </citation>
    <scope>NUCLEOTIDE SEQUENCE [LARGE SCALE GENOMIC DNA]</scope>
    <source>
        <strain evidence="1 2">BRL 01</strain>
    </source>
</reference>
<dbReference type="HOGENOM" id="CLU_537577_0_0_1"/>